<dbReference type="STRING" id="8022.A0A060ZA21"/>
<dbReference type="EMBL" id="FR962238">
    <property type="protein sequence ID" value="CDR00886.1"/>
    <property type="molecule type" value="Genomic_DNA"/>
</dbReference>
<keyword evidence="1" id="KW-1015">Disulfide bond</keyword>
<evidence type="ECO:0000313" key="3">
    <source>
        <dbReference type="Proteomes" id="UP000193380"/>
    </source>
</evidence>
<dbReference type="FunFam" id="2.20.100.10:FF:000002">
    <property type="entry name" value="Unc-5 netrin receptor C"/>
    <property type="match status" value="1"/>
</dbReference>
<dbReference type="InterPro" id="IPR000884">
    <property type="entry name" value="TSP1_rpt"/>
</dbReference>
<reference evidence="2" key="1">
    <citation type="journal article" date="2014" name="Nat. Commun.">
        <title>The rainbow trout genome provides novel insights into evolution after whole-genome duplication in vertebrates.</title>
        <authorList>
            <person name="Berthelot C."/>
            <person name="Brunet F."/>
            <person name="Chalopin D."/>
            <person name="Juanchich A."/>
            <person name="Bernard M."/>
            <person name="Noel B."/>
            <person name="Bento P."/>
            <person name="Da Silva C."/>
            <person name="Labadie K."/>
            <person name="Alberti A."/>
            <person name="Aury J.M."/>
            <person name="Louis A."/>
            <person name="Dehais P."/>
            <person name="Bardou P."/>
            <person name="Montfort J."/>
            <person name="Klopp C."/>
            <person name="Cabau C."/>
            <person name="Gaspin C."/>
            <person name="Thorgaard G.H."/>
            <person name="Boussaha M."/>
            <person name="Quillet E."/>
            <person name="Guyomard R."/>
            <person name="Galiana D."/>
            <person name="Bobe J."/>
            <person name="Volff J.N."/>
            <person name="Genet C."/>
            <person name="Wincker P."/>
            <person name="Jaillon O."/>
            <person name="Roest Crollius H."/>
            <person name="Guiguen Y."/>
        </authorList>
    </citation>
    <scope>NUCLEOTIDE SEQUENCE [LARGE SCALE GENOMIC DNA]</scope>
</reference>
<accession>A0A060ZA21</accession>
<gene>
    <name evidence="2" type="ORF">GSONMT00025075001</name>
</gene>
<evidence type="ECO:0000313" key="2">
    <source>
        <dbReference type="EMBL" id="CDR00886.1"/>
    </source>
</evidence>
<organism evidence="2 3">
    <name type="scientific">Oncorhynchus mykiss</name>
    <name type="common">Rainbow trout</name>
    <name type="synonym">Salmo gairdneri</name>
    <dbReference type="NCBI Taxonomy" id="8022"/>
    <lineage>
        <taxon>Eukaryota</taxon>
        <taxon>Metazoa</taxon>
        <taxon>Chordata</taxon>
        <taxon>Craniata</taxon>
        <taxon>Vertebrata</taxon>
        <taxon>Euteleostomi</taxon>
        <taxon>Actinopterygii</taxon>
        <taxon>Neopterygii</taxon>
        <taxon>Teleostei</taxon>
        <taxon>Protacanthopterygii</taxon>
        <taxon>Salmoniformes</taxon>
        <taxon>Salmonidae</taxon>
        <taxon>Salmoninae</taxon>
        <taxon>Oncorhynchus</taxon>
    </lineage>
</organism>
<dbReference type="PANTHER" id="PTHR16311">
    <property type="entry name" value="THROMBOSPONDIN TYPE I DOMAIN-CONTAINING 1"/>
    <property type="match status" value="1"/>
</dbReference>
<name>A0A060ZA21_ONCMY</name>
<reference evidence="2" key="2">
    <citation type="submission" date="2014-03" db="EMBL/GenBank/DDBJ databases">
        <authorList>
            <person name="Genoscope - CEA"/>
        </authorList>
    </citation>
    <scope>NUCLEOTIDE SEQUENCE</scope>
</reference>
<dbReference type="PaxDb" id="8022-A0A060ZA21"/>
<dbReference type="InterPro" id="IPR038877">
    <property type="entry name" value="THSD1"/>
</dbReference>
<dbReference type="SMART" id="SM00209">
    <property type="entry name" value="TSP1"/>
    <property type="match status" value="1"/>
</dbReference>
<proteinExistence type="predicted"/>
<sequence>MIVCVCMRRRLHPPLGACVVTVHAVHMPVCFLSLATLPSSLSVDGGWAEWTEWTVCSGECERQRNRECTAPEPKRGGRLCDGAALGTYNCTGGLCTHRRQSSLSCSSHQSPHTHSNTLINTHMLHTIPG</sequence>
<dbReference type="InterPro" id="IPR036383">
    <property type="entry name" value="TSP1_rpt_sf"/>
</dbReference>
<dbReference type="PANTHER" id="PTHR16311:SF3">
    <property type="entry name" value="THROMBOSPONDIN TYPE-1 DOMAIN-CONTAINING PROTEIN 1"/>
    <property type="match status" value="1"/>
</dbReference>
<dbReference type="PROSITE" id="PS50092">
    <property type="entry name" value="TSP1"/>
    <property type="match status" value="1"/>
</dbReference>
<protein>
    <submittedName>
        <fullName evidence="2">Uncharacterized protein</fullName>
    </submittedName>
</protein>
<dbReference type="AlphaFoldDB" id="A0A060ZA21"/>
<dbReference type="SUPFAM" id="SSF82895">
    <property type="entry name" value="TSP-1 type 1 repeat"/>
    <property type="match status" value="1"/>
</dbReference>
<evidence type="ECO:0000256" key="1">
    <source>
        <dbReference type="ARBA" id="ARBA00023157"/>
    </source>
</evidence>
<dbReference type="Gene3D" id="2.20.100.10">
    <property type="entry name" value="Thrombospondin type-1 (TSP1) repeat"/>
    <property type="match status" value="1"/>
</dbReference>
<dbReference type="GO" id="GO:0071944">
    <property type="term" value="C:cell periphery"/>
    <property type="evidence" value="ECO:0007669"/>
    <property type="project" value="TreeGrafter"/>
</dbReference>
<dbReference type="Proteomes" id="UP000193380">
    <property type="component" value="Unassembled WGS sequence"/>
</dbReference>